<feature type="transmembrane region" description="Helical" evidence="6">
    <location>
        <begin position="373"/>
        <end position="394"/>
    </location>
</feature>
<keyword evidence="5 6" id="KW-0472">Membrane</keyword>
<accession>A0A6J7FUH1</accession>
<comment type="subcellular location">
    <subcellularLocation>
        <location evidence="1">Cell membrane</location>
        <topology evidence="1">Multi-pass membrane protein</topology>
    </subcellularLocation>
</comment>
<dbReference type="Pfam" id="PF01943">
    <property type="entry name" value="Polysacc_synt"/>
    <property type="match status" value="1"/>
</dbReference>
<sequence>MTGSARGVAFGALVVAMGLAIAQTLGYALNVVGARYLGPDGFGAFASLLSLLVIGSVVGGGIQAVGARRLVLSSITQRRGQAATILRITFWSALVVCGATLAISPLLQWLLHINGWLPVALTALALIPVTVAGAQYAITQGREDFARLATMYALVGLGKAAGGIAGALIWGTLLGAMWGLTLGSITTLLIGLVVLRPVVTRPAQALPGFIQESLHATHALGALFVLTNVDIILARVLLSPDQAGLYAVGSIVAKIAFWLPQFVGVVAFPRMADHRRDRATKFAVVAVGVMGTVTVACTAIFSPKIIGVIGGADYVALGPILWLFAAAGSMYAVGQAVLLSRIAQEDRRAVIAVWIAAGLLGAIALVWARSVTGLVLCACAAGAALCVISLVMLVRESSSARDY</sequence>
<feature type="transmembrane region" description="Helical" evidence="6">
    <location>
        <begin position="314"/>
        <end position="337"/>
    </location>
</feature>
<feature type="transmembrane region" description="Helical" evidence="6">
    <location>
        <begin position="116"/>
        <end position="138"/>
    </location>
</feature>
<keyword evidence="2" id="KW-1003">Cell membrane</keyword>
<protein>
    <submittedName>
        <fullName evidence="7">Unannotated protein</fullName>
    </submittedName>
</protein>
<evidence type="ECO:0000256" key="1">
    <source>
        <dbReference type="ARBA" id="ARBA00004651"/>
    </source>
</evidence>
<dbReference type="AlphaFoldDB" id="A0A6J7FUH1"/>
<feature type="transmembrane region" description="Helical" evidence="6">
    <location>
        <begin position="150"/>
        <end position="170"/>
    </location>
</feature>
<feature type="transmembrane region" description="Helical" evidence="6">
    <location>
        <begin position="176"/>
        <end position="195"/>
    </location>
</feature>
<feature type="transmembrane region" description="Helical" evidence="6">
    <location>
        <begin position="46"/>
        <end position="67"/>
    </location>
</feature>
<feature type="transmembrane region" description="Helical" evidence="6">
    <location>
        <begin position="280"/>
        <end position="302"/>
    </location>
</feature>
<keyword evidence="3 6" id="KW-0812">Transmembrane</keyword>
<organism evidence="7">
    <name type="scientific">freshwater metagenome</name>
    <dbReference type="NCBI Taxonomy" id="449393"/>
    <lineage>
        <taxon>unclassified sequences</taxon>
        <taxon>metagenomes</taxon>
        <taxon>ecological metagenomes</taxon>
    </lineage>
</organism>
<dbReference type="EMBL" id="CAFBMR010000001">
    <property type="protein sequence ID" value="CAB4899117.1"/>
    <property type="molecule type" value="Genomic_DNA"/>
</dbReference>
<feature type="transmembrane region" description="Helical" evidence="6">
    <location>
        <begin position="349"/>
        <end position="367"/>
    </location>
</feature>
<evidence type="ECO:0000256" key="5">
    <source>
        <dbReference type="ARBA" id="ARBA00023136"/>
    </source>
</evidence>
<dbReference type="PANTHER" id="PTHR30250">
    <property type="entry name" value="PST FAMILY PREDICTED COLANIC ACID TRANSPORTER"/>
    <property type="match status" value="1"/>
</dbReference>
<dbReference type="GO" id="GO:0005886">
    <property type="term" value="C:plasma membrane"/>
    <property type="evidence" value="ECO:0007669"/>
    <property type="project" value="UniProtKB-SubCell"/>
</dbReference>
<dbReference type="InterPro" id="IPR050833">
    <property type="entry name" value="Poly_Biosynth_Transport"/>
</dbReference>
<evidence type="ECO:0000313" key="7">
    <source>
        <dbReference type="EMBL" id="CAB4899117.1"/>
    </source>
</evidence>
<feature type="transmembrane region" description="Helical" evidence="6">
    <location>
        <begin position="88"/>
        <end position="110"/>
    </location>
</feature>
<feature type="transmembrane region" description="Helical" evidence="6">
    <location>
        <begin position="216"/>
        <end position="238"/>
    </location>
</feature>
<dbReference type="PANTHER" id="PTHR30250:SF11">
    <property type="entry name" value="O-ANTIGEN TRANSPORTER-RELATED"/>
    <property type="match status" value="1"/>
</dbReference>
<evidence type="ECO:0000256" key="2">
    <source>
        <dbReference type="ARBA" id="ARBA00022475"/>
    </source>
</evidence>
<evidence type="ECO:0000256" key="6">
    <source>
        <dbReference type="SAM" id="Phobius"/>
    </source>
</evidence>
<proteinExistence type="predicted"/>
<evidence type="ECO:0000256" key="4">
    <source>
        <dbReference type="ARBA" id="ARBA00022989"/>
    </source>
</evidence>
<gene>
    <name evidence="7" type="ORF">UFOPK3610_00016</name>
</gene>
<reference evidence="7" key="1">
    <citation type="submission" date="2020-05" db="EMBL/GenBank/DDBJ databases">
        <authorList>
            <person name="Chiriac C."/>
            <person name="Salcher M."/>
            <person name="Ghai R."/>
            <person name="Kavagutti S V."/>
        </authorList>
    </citation>
    <scope>NUCLEOTIDE SEQUENCE</scope>
</reference>
<keyword evidence="4 6" id="KW-1133">Transmembrane helix</keyword>
<dbReference type="InterPro" id="IPR002797">
    <property type="entry name" value="Polysacc_synth"/>
</dbReference>
<feature type="transmembrane region" description="Helical" evidence="6">
    <location>
        <begin position="244"/>
        <end position="268"/>
    </location>
</feature>
<name>A0A6J7FUH1_9ZZZZ</name>
<evidence type="ECO:0000256" key="3">
    <source>
        <dbReference type="ARBA" id="ARBA00022692"/>
    </source>
</evidence>